<dbReference type="AlphaFoldDB" id="A0A717A2W1"/>
<reference evidence="2" key="2">
    <citation type="submission" date="2019-01" db="EMBL/GenBank/DDBJ databases">
        <authorList>
            <consortium name="NCBI Pathogen Detection Project"/>
        </authorList>
    </citation>
    <scope>NUCLEOTIDE SEQUENCE</scope>
    <source>
        <strain evidence="2">CT18</strain>
    </source>
</reference>
<sequence length="71" mass="7949">MRTRVFSPSWVNLAYFRGPYTAPRTTMCFKRVNGNTNKKRSVARCGQHPDMAPVDLAPGRVQHSEASTQAP</sequence>
<protein>
    <submittedName>
        <fullName evidence="2">Uncharacterized protein</fullName>
    </submittedName>
</protein>
<comment type="caution">
    <text evidence="2">The sequence shown here is derived from an EMBL/GenBank/DDBJ whole genome shotgun (WGS) entry which is preliminary data.</text>
</comment>
<feature type="region of interest" description="Disordered" evidence="1">
    <location>
        <begin position="37"/>
        <end position="71"/>
    </location>
</feature>
<name>A0A717A2W1_SALTI</name>
<organism evidence="2">
    <name type="scientific">Salmonella enterica subsp. enterica serovar Typhi str. CT18</name>
    <dbReference type="NCBI Taxonomy" id="220341"/>
    <lineage>
        <taxon>Bacteria</taxon>
        <taxon>Pseudomonadati</taxon>
        <taxon>Pseudomonadota</taxon>
        <taxon>Gammaproteobacteria</taxon>
        <taxon>Enterobacterales</taxon>
        <taxon>Enterobacteriaceae</taxon>
        <taxon>Salmonella</taxon>
    </lineage>
</organism>
<dbReference type="EMBL" id="DAAPFS010000009">
    <property type="protein sequence ID" value="HAD5708214.1"/>
    <property type="molecule type" value="Genomic_DNA"/>
</dbReference>
<accession>A0A717A2W1</accession>
<gene>
    <name evidence="2" type="ORF">G1V71_10855</name>
</gene>
<evidence type="ECO:0000256" key="1">
    <source>
        <dbReference type="SAM" id="MobiDB-lite"/>
    </source>
</evidence>
<proteinExistence type="predicted"/>
<evidence type="ECO:0000313" key="2">
    <source>
        <dbReference type="EMBL" id="HAD5708214.1"/>
    </source>
</evidence>
<reference evidence="2" key="1">
    <citation type="journal article" date="2018" name="Genome Biol.">
        <title>SKESA: strategic k-mer extension for scrupulous assemblies.</title>
        <authorList>
            <person name="Souvorov A."/>
            <person name="Agarwala R."/>
            <person name="Lipman D.J."/>
        </authorList>
    </citation>
    <scope>NUCLEOTIDE SEQUENCE</scope>
    <source>
        <strain evidence="2">CT18</strain>
    </source>
</reference>